<feature type="domain" description="Thioredoxin" evidence="5">
    <location>
        <begin position="238"/>
        <end position="384"/>
    </location>
</feature>
<keyword evidence="3" id="KW-1015">Disulfide bond</keyword>
<dbReference type="PROSITE" id="PS51257">
    <property type="entry name" value="PROKAR_LIPOPROTEIN"/>
    <property type="match status" value="1"/>
</dbReference>
<keyword evidence="2" id="KW-0201">Cytochrome c-type biogenesis</keyword>
<reference evidence="6 7" key="1">
    <citation type="submission" date="2023-03" db="EMBL/GenBank/DDBJ databases">
        <title>Strain YYF002 represents a novel species in the genus Winogradskyella isolated from seawater.</title>
        <authorList>
            <person name="Fu Z.-Y."/>
        </authorList>
    </citation>
    <scope>NUCLEOTIDE SEQUENCE [LARGE SCALE GENOMIC DNA]</scope>
    <source>
        <strain evidence="6 7">YYF002</strain>
    </source>
</reference>
<evidence type="ECO:0000313" key="6">
    <source>
        <dbReference type="EMBL" id="MDG4717219.1"/>
    </source>
</evidence>
<accession>A0ABT6G591</accession>
<dbReference type="InterPro" id="IPR050553">
    <property type="entry name" value="Thioredoxin_ResA/DsbE_sf"/>
</dbReference>
<keyword evidence="4" id="KW-0676">Redox-active center</keyword>
<name>A0ABT6G591_9FLAO</name>
<evidence type="ECO:0000313" key="7">
    <source>
        <dbReference type="Proteomes" id="UP001529085"/>
    </source>
</evidence>
<sequence length="384" mass="43438">MKKLLILLVIALAFASCKQSKESEYVINGNAEDVHNGVRVRLAQINEKGKQVIKDSAVIMDGKFTIKGAVEEPGVYFLSADGTPGNVVFMLENSNINIDFNSKAPMDSKVTGSESNKSYEDFQNGMLVFRKEGEAIMTKFKELGQEPAPKTRDSIKKVMEDMRQRQMAYPLSFVQDNNDSYFSLNLIQLESSRPTFDIVKYKEVFESFPTHLKESKRGKIVKQRLDELYKKYEKIAYLEVGKIAPDFESKTPEGETVSLKDLKGKVTIIDFWAAWCGPCRRENPNVVKVYEQYHDKGLEIIGISLDGAPNQKDPKKAWLNAIEKDGLEWNHLSSLMYFNDPVAKQYNIQSIPATYILDEEGKIVAKNLRGAALELKIKELLGNP</sequence>
<evidence type="ECO:0000256" key="1">
    <source>
        <dbReference type="ARBA" id="ARBA00004196"/>
    </source>
</evidence>
<gene>
    <name evidence="6" type="ORF">P7122_15130</name>
</gene>
<organism evidence="6 7">
    <name type="scientific">Winogradskyella marincola</name>
    <dbReference type="NCBI Taxonomy" id="3037795"/>
    <lineage>
        <taxon>Bacteria</taxon>
        <taxon>Pseudomonadati</taxon>
        <taxon>Bacteroidota</taxon>
        <taxon>Flavobacteriia</taxon>
        <taxon>Flavobacteriales</taxon>
        <taxon>Flavobacteriaceae</taxon>
        <taxon>Winogradskyella</taxon>
    </lineage>
</organism>
<dbReference type="PROSITE" id="PS00194">
    <property type="entry name" value="THIOREDOXIN_1"/>
    <property type="match status" value="1"/>
</dbReference>
<evidence type="ECO:0000256" key="2">
    <source>
        <dbReference type="ARBA" id="ARBA00022748"/>
    </source>
</evidence>
<proteinExistence type="predicted"/>
<dbReference type="PANTHER" id="PTHR42852:SF6">
    <property type="entry name" value="THIOL:DISULFIDE INTERCHANGE PROTEIN DSBE"/>
    <property type="match status" value="1"/>
</dbReference>
<dbReference type="InterPro" id="IPR036249">
    <property type="entry name" value="Thioredoxin-like_sf"/>
</dbReference>
<dbReference type="InterPro" id="IPR000866">
    <property type="entry name" value="AhpC/TSA"/>
</dbReference>
<comment type="caution">
    <text evidence="6">The sequence shown here is derived from an EMBL/GenBank/DDBJ whole genome shotgun (WGS) entry which is preliminary data.</text>
</comment>
<evidence type="ECO:0000256" key="4">
    <source>
        <dbReference type="ARBA" id="ARBA00023284"/>
    </source>
</evidence>
<comment type="subcellular location">
    <subcellularLocation>
        <location evidence="1">Cell envelope</location>
    </subcellularLocation>
</comment>
<protein>
    <submittedName>
        <fullName evidence="6">TlpA disulfide reductase family protein</fullName>
    </submittedName>
</protein>
<dbReference type="EMBL" id="JARSBN010000010">
    <property type="protein sequence ID" value="MDG4717219.1"/>
    <property type="molecule type" value="Genomic_DNA"/>
</dbReference>
<dbReference type="SUPFAM" id="SSF52833">
    <property type="entry name" value="Thioredoxin-like"/>
    <property type="match status" value="1"/>
</dbReference>
<dbReference type="Pfam" id="PF00578">
    <property type="entry name" value="AhpC-TSA"/>
    <property type="match status" value="1"/>
</dbReference>
<dbReference type="Gene3D" id="3.40.30.10">
    <property type="entry name" value="Glutaredoxin"/>
    <property type="match status" value="1"/>
</dbReference>
<dbReference type="PROSITE" id="PS51352">
    <property type="entry name" value="THIOREDOXIN_2"/>
    <property type="match status" value="1"/>
</dbReference>
<keyword evidence="7" id="KW-1185">Reference proteome</keyword>
<evidence type="ECO:0000259" key="5">
    <source>
        <dbReference type="PROSITE" id="PS51352"/>
    </source>
</evidence>
<dbReference type="Pfam" id="PF14289">
    <property type="entry name" value="DUF4369"/>
    <property type="match status" value="1"/>
</dbReference>
<dbReference type="InterPro" id="IPR025380">
    <property type="entry name" value="DUF4369"/>
</dbReference>
<dbReference type="PANTHER" id="PTHR42852">
    <property type="entry name" value="THIOL:DISULFIDE INTERCHANGE PROTEIN DSBE"/>
    <property type="match status" value="1"/>
</dbReference>
<dbReference type="InterPro" id="IPR017937">
    <property type="entry name" value="Thioredoxin_CS"/>
</dbReference>
<dbReference type="Proteomes" id="UP001529085">
    <property type="component" value="Unassembled WGS sequence"/>
</dbReference>
<dbReference type="InterPro" id="IPR013766">
    <property type="entry name" value="Thioredoxin_domain"/>
</dbReference>
<dbReference type="CDD" id="cd02966">
    <property type="entry name" value="TlpA_like_family"/>
    <property type="match status" value="1"/>
</dbReference>
<dbReference type="RefSeq" id="WP_278006642.1">
    <property type="nucleotide sequence ID" value="NZ_JARSBN010000010.1"/>
</dbReference>
<evidence type="ECO:0000256" key="3">
    <source>
        <dbReference type="ARBA" id="ARBA00023157"/>
    </source>
</evidence>